<dbReference type="OrthoDB" id="9784774at2"/>
<dbReference type="GO" id="GO:0003824">
    <property type="term" value="F:catalytic activity"/>
    <property type="evidence" value="ECO:0007669"/>
    <property type="project" value="InterPro"/>
</dbReference>
<accession>A0A433JMG3</accession>
<feature type="domain" description="HIT" evidence="4">
    <location>
        <begin position="9"/>
        <end position="114"/>
    </location>
</feature>
<evidence type="ECO:0000313" key="5">
    <source>
        <dbReference type="EMBL" id="RUQ91564.1"/>
    </source>
</evidence>
<dbReference type="SUPFAM" id="SSF54197">
    <property type="entry name" value="HIT-like"/>
    <property type="match status" value="1"/>
</dbReference>
<keyword evidence="6" id="KW-1185">Reference proteome</keyword>
<reference evidence="5 6" key="1">
    <citation type="submission" date="2018-12" db="EMBL/GenBank/DDBJ databases">
        <title>Legionella sp,whole genome shotgun sequence.</title>
        <authorList>
            <person name="Wu H."/>
        </authorList>
    </citation>
    <scope>NUCLEOTIDE SEQUENCE [LARGE SCALE GENOMIC DNA]</scope>
    <source>
        <strain evidence="6">km714</strain>
    </source>
</reference>
<dbReference type="PRINTS" id="PR00332">
    <property type="entry name" value="HISTRIAD"/>
</dbReference>
<name>A0A433JMG3_9GAMM</name>
<dbReference type="InterPro" id="IPR001310">
    <property type="entry name" value="Histidine_triad_HIT"/>
</dbReference>
<evidence type="ECO:0000313" key="6">
    <source>
        <dbReference type="Proteomes" id="UP000288012"/>
    </source>
</evidence>
<dbReference type="EMBL" id="RZGR01000001">
    <property type="protein sequence ID" value="RUQ91564.1"/>
    <property type="molecule type" value="Genomic_DNA"/>
</dbReference>
<dbReference type="PANTHER" id="PTHR46648:SF1">
    <property type="entry name" value="ADENOSINE 5'-MONOPHOSPHORAMIDASE HNT1"/>
    <property type="match status" value="1"/>
</dbReference>
<evidence type="ECO:0000259" key="4">
    <source>
        <dbReference type="PROSITE" id="PS51084"/>
    </source>
</evidence>
<feature type="short sequence motif" description="Histidine triad motif" evidence="2 3">
    <location>
        <begin position="99"/>
        <end position="103"/>
    </location>
</feature>
<sequence>MANLKGTCIIDQIVNKKETACIIFENEQFIAFLDHRPLFPGHTLISPSKHVETLYDLPEDLIGDFFKLVKSIGKAVELGMNAAGSFIAMNNTISQSIPHLHVHAIPRNKGDGLKGFFWPRSRYLNEEHMLQTQEQIKRALVQIL</sequence>
<dbReference type="PROSITE" id="PS51084">
    <property type="entry name" value="HIT_2"/>
    <property type="match status" value="1"/>
</dbReference>
<proteinExistence type="predicted"/>
<dbReference type="Pfam" id="PF01230">
    <property type="entry name" value="HIT"/>
    <property type="match status" value="1"/>
</dbReference>
<dbReference type="InterPro" id="IPR011146">
    <property type="entry name" value="HIT-like"/>
</dbReference>
<dbReference type="Proteomes" id="UP000288012">
    <property type="component" value="Unassembled WGS sequence"/>
</dbReference>
<evidence type="ECO:0000256" key="2">
    <source>
        <dbReference type="PIRSR" id="PIRSR601310-3"/>
    </source>
</evidence>
<dbReference type="AlphaFoldDB" id="A0A433JMG3"/>
<protein>
    <submittedName>
        <fullName evidence="5">HIT family protein</fullName>
    </submittedName>
</protein>
<comment type="caution">
    <text evidence="5">The sequence shown here is derived from an EMBL/GenBank/DDBJ whole genome shotgun (WGS) entry which is preliminary data.</text>
</comment>
<dbReference type="Gene3D" id="3.30.428.10">
    <property type="entry name" value="HIT-like"/>
    <property type="match status" value="1"/>
</dbReference>
<evidence type="ECO:0000256" key="1">
    <source>
        <dbReference type="PIRSR" id="PIRSR601310-1"/>
    </source>
</evidence>
<feature type="active site" description="Tele-AMP-histidine intermediate" evidence="1">
    <location>
        <position position="101"/>
    </location>
</feature>
<dbReference type="InterPro" id="IPR036265">
    <property type="entry name" value="HIT-like_sf"/>
</dbReference>
<dbReference type="PANTHER" id="PTHR46648">
    <property type="entry name" value="HIT FAMILY PROTEIN 1"/>
    <property type="match status" value="1"/>
</dbReference>
<organism evidence="5 6">
    <name type="scientific">Legionella septentrionalis</name>
    <dbReference type="NCBI Taxonomy" id="2498109"/>
    <lineage>
        <taxon>Bacteria</taxon>
        <taxon>Pseudomonadati</taxon>
        <taxon>Pseudomonadota</taxon>
        <taxon>Gammaproteobacteria</taxon>
        <taxon>Legionellales</taxon>
        <taxon>Legionellaceae</taxon>
        <taxon>Legionella</taxon>
    </lineage>
</organism>
<dbReference type="GO" id="GO:0009117">
    <property type="term" value="P:nucleotide metabolic process"/>
    <property type="evidence" value="ECO:0007669"/>
    <property type="project" value="TreeGrafter"/>
</dbReference>
<gene>
    <name evidence="5" type="ORF">EKM59_00445</name>
</gene>
<evidence type="ECO:0000256" key="3">
    <source>
        <dbReference type="PROSITE-ProRule" id="PRU00464"/>
    </source>
</evidence>
<dbReference type="RefSeq" id="WP_126953824.1">
    <property type="nucleotide sequence ID" value="NZ_RZGR01000001.1"/>
</dbReference>